<dbReference type="PANTHER" id="PTHR12220:SF13">
    <property type="entry name" value="LARGE RIBOSOMAL SUBUNIT PROTEIN UL16M"/>
    <property type="match status" value="1"/>
</dbReference>
<evidence type="ECO:0000256" key="2">
    <source>
        <dbReference type="ARBA" id="ARBA00022555"/>
    </source>
</evidence>
<evidence type="ECO:0000256" key="3">
    <source>
        <dbReference type="ARBA" id="ARBA00022980"/>
    </source>
</evidence>
<dbReference type="EMBL" id="PFPO01000060">
    <property type="protein sequence ID" value="PIZ98853.1"/>
    <property type="molecule type" value="Genomic_DNA"/>
</dbReference>
<comment type="caution">
    <text evidence="9">The sequence shown here is derived from an EMBL/GenBank/DDBJ whole genome shotgun (WGS) entry which is preliminary data.</text>
</comment>
<dbReference type="PANTHER" id="PTHR12220">
    <property type="entry name" value="50S/60S RIBOSOMAL PROTEIN L16"/>
    <property type="match status" value="1"/>
</dbReference>
<dbReference type="GO" id="GO:1990904">
    <property type="term" value="C:ribonucleoprotein complex"/>
    <property type="evidence" value="ECO:0007669"/>
    <property type="project" value="UniProtKB-KW"/>
</dbReference>
<keyword evidence="3 6" id="KW-0689">Ribosomal protein</keyword>
<dbReference type="GO" id="GO:0000049">
    <property type="term" value="F:tRNA binding"/>
    <property type="evidence" value="ECO:0007669"/>
    <property type="project" value="UniProtKB-KW"/>
</dbReference>
<evidence type="ECO:0000256" key="8">
    <source>
        <dbReference type="RuleBase" id="RU004414"/>
    </source>
</evidence>
<reference evidence="10" key="1">
    <citation type="submission" date="2017-09" db="EMBL/GenBank/DDBJ databases">
        <title>Depth-based differentiation of microbial function through sediment-hosted aquifers and enrichment of novel symbionts in the deep terrestrial subsurface.</title>
        <authorList>
            <person name="Probst A.J."/>
            <person name="Ladd B."/>
            <person name="Jarett J.K."/>
            <person name="Geller-Mcgrath D.E."/>
            <person name="Sieber C.M.K."/>
            <person name="Emerson J.B."/>
            <person name="Anantharaman K."/>
            <person name="Thomas B.C."/>
            <person name="Malmstrom R."/>
            <person name="Stieglmeier M."/>
            <person name="Klingl A."/>
            <person name="Woyke T."/>
            <person name="Ryan C.M."/>
            <person name="Banfield J.F."/>
        </authorList>
    </citation>
    <scope>NUCLEOTIDE SEQUENCE [LARGE SCALE GENOMIC DNA]</scope>
</reference>
<dbReference type="GO" id="GO:0006412">
    <property type="term" value="P:translation"/>
    <property type="evidence" value="ECO:0007669"/>
    <property type="project" value="UniProtKB-UniRule"/>
</dbReference>
<evidence type="ECO:0000313" key="10">
    <source>
        <dbReference type="Proteomes" id="UP000230405"/>
    </source>
</evidence>
<evidence type="ECO:0000256" key="7">
    <source>
        <dbReference type="RuleBase" id="RU004413"/>
    </source>
</evidence>
<dbReference type="HAMAP" id="MF_01342">
    <property type="entry name" value="Ribosomal_uL16"/>
    <property type="match status" value="1"/>
</dbReference>
<proteinExistence type="inferred from homology"/>
<dbReference type="InterPro" id="IPR016180">
    <property type="entry name" value="Ribosomal_uL16_dom"/>
</dbReference>
<evidence type="ECO:0000256" key="5">
    <source>
        <dbReference type="ARBA" id="ARBA00035198"/>
    </source>
</evidence>
<evidence type="ECO:0000313" key="9">
    <source>
        <dbReference type="EMBL" id="PIZ98853.1"/>
    </source>
</evidence>
<keyword evidence="4 6" id="KW-0687">Ribonucleoprotein</keyword>
<dbReference type="AlphaFoldDB" id="A0A2M7VED6"/>
<evidence type="ECO:0000256" key="4">
    <source>
        <dbReference type="ARBA" id="ARBA00023274"/>
    </source>
</evidence>
<organism evidence="9 10">
    <name type="scientific">Candidatus Komeilibacteria bacterium CG_4_10_14_0_2_um_filter_37_10</name>
    <dbReference type="NCBI Taxonomy" id="1974470"/>
    <lineage>
        <taxon>Bacteria</taxon>
        <taxon>Candidatus Komeiliibacteriota</taxon>
    </lineage>
</organism>
<evidence type="ECO:0000256" key="1">
    <source>
        <dbReference type="ARBA" id="ARBA00008931"/>
    </source>
</evidence>
<dbReference type="CDD" id="cd01433">
    <property type="entry name" value="Ribosomal_L16_L10e"/>
    <property type="match status" value="1"/>
</dbReference>
<comment type="function">
    <text evidence="6 8">Binds 23S rRNA and is also seen to make contacts with the A and possibly P site tRNAs.</text>
</comment>
<protein>
    <recommendedName>
        <fullName evidence="5 6">Large ribosomal subunit protein uL16</fullName>
    </recommendedName>
</protein>
<evidence type="ECO:0000256" key="6">
    <source>
        <dbReference type="HAMAP-Rule" id="MF_01342"/>
    </source>
</evidence>
<dbReference type="Gene3D" id="3.90.1170.10">
    <property type="entry name" value="Ribosomal protein L10e/L16"/>
    <property type="match status" value="1"/>
</dbReference>
<comment type="similarity">
    <text evidence="1 6 7">Belongs to the universal ribosomal protein uL16 family.</text>
</comment>
<dbReference type="GO" id="GO:0003735">
    <property type="term" value="F:structural constituent of ribosome"/>
    <property type="evidence" value="ECO:0007669"/>
    <property type="project" value="InterPro"/>
</dbReference>
<dbReference type="InterPro" id="IPR047873">
    <property type="entry name" value="Ribosomal_uL16"/>
</dbReference>
<accession>A0A2M7VED6</accession>
<gene>
    <name evidence="6" type="primary">rplP</name>
    <name evidence="9" type="ORF">COX77_03250</name>
</gene>
<dbReference type="Proteomes" id="UP000230405">
    <property type="component" value="Unassembled WGS sequence"/>
</dbReference>
<keyword evidence="6 8" id="KW-0699">rRNA-binding</keyword>
<dbReference type="InterPro" id="IPR036920">
    <property type="entry name" value="Ribosomal_uL16_sf"/>
</dbReference>
<dbReference type="InterPro" id="IPR000114">
    <property type="entry name" value="Ribosomal_uL16_bact-type"/>
</dbReference>
<name>A0A2M7VED6_9BACT</name>
<dbReference type="Pfam" id="PF00252">
    <property type="entry name" value="Ribosomal_L16"/>
    <property type="match status" value="1"/>
</dbReference>
<dbReference type="GO" id="GO:0005840">
    <property type="term" value="C:ribosome"/>
    <property type="evidence" value="ECO:0007669"/>
    <property type="project" value="UniProtKB-KW"/>
</dbReference>
<dbReference type="NCBIfam" id="TIGR01164">
    <property type="entry name" value="rplP_bact"/>
    <property type="match status" value="1"/>
</dbReference>
<dbReference type="GO" id="GO:0019843">
    <property type="term" value="F:rRNA binding"/>
    <property type="evidence" value="ECO:0007669"/>
    <property type="project" value="UniProtKB-UniRule"/>
</dbReference>
<sequence length="138" mass="15502">MLAPKKVKHRKWHRTDQIKGRATRTTFVAFGDYGLKAISKAQVTARQIESSRRVISRYVQRGGKIWIRVFPDRPVTAKGSEVPMGSGKGAVDHYVVQVKAGTVLFEISGVKEKEAQEAFKLASYKLPVKTKFVTKLDK</sequence>
<dbReference type="SUPFAM" id="SSF54686">
    <property type="entry name" value="Ribosomal protein L16p/L10e"/>
    <property type="match status" value="1"/>
</dbReference>
<comment type="subunit">
    <text evidence="6 8">Part of the 50S ribosomal subunit.</text>
</comment>
<dbReference type="PRINTS" id="PR00060">
    <property type="entry name" value="RIBOSOMALL16"/>
</dbReference>
<dbReference type="FunFam" id="3.90.1170.10:FF:000001">
    <property type="entry name" value="50S ribosomal protein L16"/>
    <property type="match status" value="1"/>
</dbReference>
<keyword evidence="6 8" id="KW-0694">RNA-binding</keyword>
<keyword evidence="2 6" id="KW-0820">tRNA-binding</keyword>